<organism evidence="11 12">
    <name type="scientific">Alistipes indistinctus YIT 12060</name>
    <dbReference type="NCBI Taxonomy" id="742725"/>
    <lineage>
        <taxon>Bacteria</taxon>
        <taxon>Pseudomonadati</taxon>
        <taxon>Bacteroidota</taxon>
        <taxon>Bacteroidia</taxon>
        <taxon>Bacteroidales</taxon>
        <taxon>Rikenellaceae</taxon>
        <taxon>Alistipes</taxon>
    </lineage>
</organism>
<keyword evidence="2 10" id="KW-0597">Phosphoprotein</keyword>
<dbReference type="PANTHER" id="PTHR30578">
    <property type="entry name" value="ELECTRON TRANSPORT COMPLEX PROTEIN RNFD"/>
    <property type="match status" value="1"/>
</dbReference>
<dbReference type="OrthoDB" id="9776359at2"/>
<comment type="caution">
    <text evidence="11">The sequence shown here is derived from an EMBL/GenBank/DDBJ whole genome shotgun (WGS) entry which is preliminary data.</text>
</comment>
<protein>
    <recommendedName>
        <fullName evidence="10">Ion-translocating oxidoreductase complex subunit D</fullName>
        <ecNumber evidence="10">7.-.-.-</ecNumber>
    </recommendedName>
    <alternativeName>
        <fullName evidence="10">Rnf electron transport complex subunit D</fullName>
    </alternativeName>
</protein>
<dbReference type="PANTHER" id="PTHR30578:SF0">
    <property type="entry name" value="ION-TRANSLOCATING OXIDOREDUCTASE COMPLEX SUBUNIT D"/>
    <property type="match status" value="1"/>
</dbReference>
<dbReference type="NCBIfam" id="TIGR01946">
    <property type="entry name" value="rnfD"/>
    <property type="match status" value="1"/>
</dbReference>
<dbReference type="InterPro" id="IPR004338">
    <property type="entry name" value="NqrB/RnfD"/>
</dbReference>
<dbReference type="Pfam" id="PF03116">
    <property type="entry name" value="NQR2_RnfD_RnfE"/>
    <property type="match status" value="1"/>
</dbReference>
<keyword evidence="5 10" id="KW-0812">Transmembrane</keyword>
<comment type="subunit">
    <text evidence="10">The complex is composed of six subunits: RnfA, RnfB, RnfC, RnfD, RnfE and RnfG.</text>
</comment>
<dbReference type="GO" id="GO:0022900">
    <property type="term" value="P:electron transport chain"/>
    <property type="evidence" value="ECO:0007669"/>
    <property type="project" value="UniProtKB-UniRule"/>
</dbReference>
<evidence type="ECO:0000256" key="3">
    <source>
        <dbReference type="ARBA" id="ARBA00022630"/>
    </source>
</evidence>
<feature type="transmembrane region" description="Helical" evidence="10">
    <location>
        <begin position="21"/>
        <end position="39"/>
    </location>
</feature>
<dbReference type="RefSeq" id="WP_009134663.1">
    <property type="nucleotide sequence ID" value="NZ_CP102250.1"/>
</dbReference>
<feature type="transmembrane region" description="Helical" evidence="10">
    <location>
        <begin position="318"/>
        <end position="336"/>
    </location>
</feature>
<dbReference type="PATRIC" id="fig|742725.3.peg.1953"/>
<evidence type="ECO:0000256" key="1">
    <source>
        <dbReference type="ARBA" id="ARBA00022448"/>
    </source>
</evidence>
<keyword evidence="9 10" id="KW-0472">Membrane</keyword>
<evidence type="ECO:0000256" key="5">
    <source>
        <dbReference type="ARBA" id="ARBA00022692"/>
    </source>
</evidence>
<dbReference type="GO" id="GO:0005886">
    <property type="term" value="C:plasma membrane"/>
    <property type="evidence" value="ECO:0007669"/>
    <property type="project" value="UniProtKB-SubCell"/>
</dbReference>
<name>G5HB42_9BACT</name>
<feature type="transmembrane region" description="Helical" evidence="10">
    <location>
        <begin position="262"/>
        <end position="282"/>
    </location>
</feature>
<feature type="transmembrane region" description="Helical" evidence="10">
    <location>
        <begin position="210"/>
        <end position="229"/>
    </location>
</feature>
<keyword evidence="3 10" id="KW-0285">Flavoprotein</keyword>
<evidence type="ECO:0000256" key="4">
    <source>
        <dbReference type="ARBA" id="ARBA00022643"/>
    </source>
</evidence>
<keyword evidence="8 10" id="KW-1133">Transmembrane helix</keyword>
<comment type="similarity">
    <text evidence="10">Belongs to the NqrB/RnfD family.</text>
</comment>
<dbReference type="GeneID" id="92815115"/>
<dbReference type="EMBL" id="ADLD01000013">
    <property type="protein sequence ID" value="EHB91808.1"/>
    <property type="molecule type" value="Genomic_DNA"/>
</dbReference>
<evidence type="ECO:0000313" key="12">
    <source>
        <dbReference type="Proteomes" id="UP000006008"/>
    </source>
</evidence>
<reference evidence="11 12" key="1">
    <citation type="submission" date="2011-08" db="EMBL/GenBank/DDBJ databases">
        <title>The Genome Sequence of Alistipes indistinctus YIT 12060.</title>
        <authorList>
            <consortium name="The Broad Institute Genome Sequencing Platform"/>
            <person name="Earl A."/>
            <person name="Ward D."/>
            <person name="Feldgarden M."/>
            <person name="Gevers D."/>
            <person name="Morotomi M."/>
            <person name="Young S.K."/>
            <person name="Zeng Q."/>
            <person name="Gargeya S."/>
            <person name="Fitzgerald M."/>
            <person name="Haas B."/>
            <person name="Abouelleil A."/>
            <person name="Alvarado L."/>
            <person name="Arachchi H.M."/>
            <person name="Berlin A."/>
            <person name="Brown A."/>
            <person name="Chapman S.B."/>
            <person name="Chen Z."/>
            <person name="Dunbar C."/>
            <person name="Freedman E."/>
            <person name="Gearin G."/>
            <person name="Gellesch M."/>
            <person name="Goldberg J."/>
            <person name="Griggs A."/>
            <person name="Gujja S."/>
            <person name="Heiman D."/>
            <person name="Howarth C."/>
            <person name="Larson L."/>
            <person name="Lui A."/>
            <person name="MacDonald P.J.P."/>
            <person name="Montmayeur A."/>
            <person name="Murphy C."/>
            <person name="Neiman D."/>
            <person name="Pearson M."/>
            <person name="Priest M."/>
            <person name="Roberts A."/>
            <person name="Saif S."/>
            <person name="Shea T."/>
            <person name="Shenoy N."/>
            <person name="Sisk P."/>
            <person name="Stolte C."/>
            <person name="Sykes S."/>
            <person name="Wortman J."/>
            <person name="Nusbaum C."/>
            <person name="Birren B."/>
        </authorList>
    </citation>
    <scope>NUCLEOTIDE SEQUENCE [LARGE SCALE GENOMIC DNA]</scope>
    <source>
        <strain evidence="11 12">YIT 12060</strain>
    </source>
</reference>
<evidence type="ECO:0000256" key="8">
    <source>
        <dbReference type="ARBA" id="ARBA00022989"/>
    </source>
</evidence>
<evidence type="ECO:0000256" key="9">
    <source>
        <dbReference type="ARBA" id="ARBA00023136"/>
    </source>
</evidence>
<comment type="cofactor">
    <cofactor evidence="10">
        <name>FMN</name>
        <dbReference type="ChEBI" id="CHEBI:58210"/>
    </cofactor>
</comment>
<gene>
    <name evidence="10" type="primary">rnfD</name>
    <name evidence="11" type="ORF">HMPREF9450_01857</name>
</gene>
<evidence type="ECO:0000256" key="7">
    <source>
        <dbReference type="ARBA" id="ARBA00022982"/>
    </source>
</evidence>
<keyword evidence="4 10" id="KW-0288">FMN</keyword>
<comment type="caution">
    <text evidence="10">Lacks conserved residue(s) required for the propagation of feature annotation.</text>
</comment>
<accession>G5HB42</accession>
<keyword evidence="6 10" id="KW-1278">Translocase</keyword>
<keyword evidence="12" id="KW-1185">Reference proteome</keyword>
<dbReference type="HAMAP" id="MF_00462">
    <property type="entry name" value="RsxD_RnfD"/>
    <property type="match status" value="1"/>
</dbReference>
<evidence type="ECO:0000256" key="2">
    <source>
        <dbReference type="ARBA" id="ARBA00022553"/>
    </source>
</evidence>
<feature type="transmembrane region" description="Helical" evidence="10">
    <location>
        <begin position="294"/>
        <end position="312"/>
    </location>
</feature>
<evidence type="ECO:0000313" key="11">
    <source>
        <dbReference type="EMBL" id="EHB91808.1"/>
    </source>
</evidence>
<keyword evidence="10" id="KW-1003">Cell membrane</keyword>
<feature type="transmembrane region" description="Helical" evidence="10">
    <location>
        <begin position="126"/>
        <end position="144"/>
    </location>
</feature>
<evidence type="ECO:0000256" key="10">
    <source>
        <dbReference type="HAMAP-Rule" id="MF_00462"/>
    </source>
</evidence>
<dbReference type="STRING" id="742725.HMPREF9450_01857"/>
<proteinExistence type="inferred from homology"/>
<keyword evidence="1 10" id="KW-0813">Transport</keyword>
<sequence length="349" mass="36828">MEKKLVVSPSPHIHTPVSTTRLMIDVLIALFPALVVSVIVYGGSALLVTGVAVLSCVLFEYLIQRYLLNGRPTVGDCSAVVTGVLLGFNLPPSLPVWMIILGALVAIGVGKMTFGGLGCNPFNPALVGRVFLLISFPVQMTVFATPEGVDSLSGASAMADEMLTEVGPAVDAISGPTLLGYVKTALSSGQTTADIAHKISYGDMLLGFKAGSLGEIAALALLLGFIYLLYRKVITWHIPVSVIGSMAVFSGILWGIDPLHYMNPLFQVLTGGALLGAIFMATDYVTSPMTPRGMAVYGIGIGVITILIRVWGAYPEGMSFAILIMNAVVPLINKYIKPKRFGAVARAIK</sequence>
<feature type="transmembrane region" description="Helical" evidence="10">
    <location>
        <begin position="236"/>
        <end position="256"/>
    </location>
</feature>
<dbReference type="AlphaFoldDB" id="G5HB42"/>
<dbReference type="GO" id="GO:0055085">
    <property type="term" value="P:transmembrane transport"/>
    <property type="evidence" value="ECO:0007669"/>
    <property type="project" value="InterPro"/>
</dbReference>
<dbReference type="eggNOG" id="COG4658">
    <property type="taxonomic scope" value="Bacteria"/>
</dbReference>
<dbReference type="InterPro" id="IPR011303">
    <property type="entry name" value="RnfD_bac"/>
</dbReference>
<comment type="subcellular location">
    <subcellularLocation>
        <location evidence="10">Cell membrane</location>
        <topology evidence="10">Multi-pass membrane protein</topology>
    </subcellularLocation>
</comment>
<dbReference type="HOGENOM" id="CLU_042020_1_0_10"/>
<dbReference type="EC" id="7.-.-.-" evidence="10"/>
<evidence type="ECO:0000256" key="6">
    <source>
        <dbReference type="ARBA" id="ARBA00022967"/>
    </source>
</evidence>
<feature type="transmembrane region" description="Helical" evidence="10">
    <location>
        <begin position="96"/>
        <end position="114"/>
    </location>
</feature>
<dbReference type="Proteomes" id="UP000006008">
    <property type="component" value="Unassembled WGS sequence"/>
</dbReference>
<keyword evidence="7 10" id="KW-0249">Electron transport</keyword>
<comment type="function">
    <text evidence="10">Part of a membrane-bound complex that couples electron transfer with translocation of ions across the membrane.</text>
</comment>